<name>A0A7R9BT04_9CRUS</name>
<sequence>MLGCCSCRFWLLCWLTLVCTAASARPIIPAQDWNDQAGELTNQFLGPIPGSIKMLPPRGFRSDRLQHHTQVPVSKLKQQLLEQPEVAPAPEYLFRDLNNRIQVQQAAQEQRFQLLSQLQISSEDRDKALRELEEAQLELREKQQILNYVVHLAEKHNSLAPHKVKEIVDIQRELVTILRYLYERKRIRDELESLNKRIPVLEKGTKDLEHTKQLTVQTFQAEQDHYRRQLAETGGWQNAQSVVQAEEEKQILLMNTLRKLDSEKSILDKELAYLRHQFRELTEKKRNLAYKTQLMATAHEQQEACETDQMLPPATNQQTSWLDQRALLQDPRLMTQQNMDQFIRPFVNDILSQSSFLNSNTPGDPGFFTTTRQKRQDQLQLQEVIMTSPAEDSSRTPAYLVHLEKQHRGKLLEILLEQLREEIELRQKLTDDSLTPAEAAEIHNQTYFLDNDIKSMVEKLEHRSMTGSLSPGEMSNSQIKQLLQTSRAPVKKLDDHALDLEDYSVYQRHRPPKVDNMTDLKPMYNSKLASISEPLPPEEKARRHNHQHHHHSAKIQSGMYPEQAVALLKSPAFQKQLLNEVAQQIDLKRCKQKGAVSLEDSIVALEIKSMLQSRTTPSSVFLTRVPRRQVRPLVPNRWTSKPASTIQQVTKPADHPALEQEQMRLLEELCHQQKVLLDLLTFADAEAQRSPPVDDSLLEELEKKQGNILGMMHRLKEITVQMGARAVHLVIAANSAKNQDSHHAREPLLASDTNKGHELVPRWQHKSGHIQKPTNYKKLLDLTWERRQKVKQFLEQKRSGLVAHDLKAKLRRIGMRRPSLGRQRQPEVIQSLYETSGNPFNNPPSVVHKEVPHVLFPGPRPNKQTQPQILNMPPARKGDLIHESLQESSRLVNAILADDIPVLREELHKLESSKTPEIGPYSQLNIHNSRSEIEDNVMMKELKKNLSDHMKVTMDKYSGQGKLSDTTEKEISIDGILEVKEMASQESGSTSNTEPTTKSLQQEDTNQSMDNKLNLSPVKHVTHAIAEGRFRAPPLQNRQLVFGHQQQSRPRYQTMIPQEDNLNTVHPVLNNQQRSTTPSDAQLTTVSLAELKIILARKRLAAAEAAEAREHLKAVEAAAAYKKYNSIHTTRAPEVSSKAQSKSSGKRSVGFWQVSEHDDDLQLAKAAKIDELSRISSPTQDFGKDKIWRKAARKILLDTLIPTMSELDMFLPSTTNQQPTQKGDGTQAPQSYMEGRPRRQIISFLPPGVLGSHDFFHPIISPKVDPTFNLPLIQPPFQRIAQKETEDINHIEFEVQELERLVKKNQEKLTHFSESQPNPDTDDFMADMVKLLHLIELMADANTHQGPENPDLDKDLESPTSFE</sequence>
<keyword evidence="1" id="KW-0175">Coiled coil</keyword>
<evidence type="ECO:0000313" key="4">
    <source>
        <dbReference type="EMBL" id="CAD7279981.1"/>
    </source>
</evidence>
<keyword evidence="3" id="KW-0732">Signal</keyword>
<proteinExistence type="predicted"/>
<evidence type="ECO:0000256" key="1">
    <source>
        <dbReference type="SAM" id="Coils"/>
    </source>
</evidence>
<feature type="signal peptide" evidence="3">
    <location>
        <begin position="1"/>
        <end position="24"/>
    </location>
</feature>
<evidence type="ECO:0000313" key="5">
    <source>
        <dbReference type="Proteomes" id="UP000678499"/>
    </source>
</evidence>
<feature type="compositionally biased region" description="Polar residues" evidence="2">
    <location>
        <begin position="984"/>
        <end position="1006"/>
    </location>
</feature>
<dbReference type="EMBL" id="OA883918">
    <property type="protein sequence ID" value="CAD7279981.1"/>
    <property type="molecule type" value="Genomic_DNA"/>
</dbReference>
<evidence type="ECO:0000256" key="3">
    <source>
        <dbReference type="SAM" id="SignalP"/>
    </source>
</evidence>
<reference evidence="4" key="1">
    <citation type="submission" date="2020-11" db="EMBL/GenBank/DDBJ databases">
        <authorList>
            <person name="Tran Van P."/>
        </authorList>
    </citation>
    <scope>NUCLEOTIDE SEQUENCE</scope>
</reference>
<feature type="region of interest" description="Disordered" evidence="2">
    <location>
        <begin position="1341"/>
        <end position="1363"/>
    </location>
</feature>
<dbReference type="Proteomes" id="UP000678499">
    <property type="component" value="Unassembled WGS sequence"/>
</dbReference>
<protein>
    <submittedName>
        <fullName evidence="4">Uncharacterized protein</fullName>
    </submittedName>
</protein>
<feature type="coiled-coil region" evidence="1">
    <location>
        <begin position="118"/>
        <end position="145"/>
    </location>
</feature>
<gene>
    <name evidence="4" type="ORF">NMOB1V02_LOCUS7645</name>
</gene>
<keyword evidence="5" id="KW-1185">Reference proteome</keyword>
<dbReference type="EMBL" id="CAJPEX010001881">
    <property type="protein sequence ID" value="CAG0920133.1"/>
    <property type="molecule type" value="Genomic_DNA"/>
</dbReference>
<feature type="coiled-coil region" evidence="1">
    <location>
        <begin position="1281"/>
        <end position="1308"/>
    </location>
</feature>
<feature type="chain" id="PRO_5036403033" evidence="3">
    <location>
        <begin position="25"/>
        <end position="1363"/>
    </location>
</feature>
<feature type="region of interest" description="Disordered" evidence="2">
    <location>
        <begin position="983"/>
        <end position="1006"/>
    </location>
</feature>
<organism evidence="4">
    <name type="scientific">Notodromas monacha</name>
    <dbReference type="NCBI Taxonomy" id="399045"/>
    <lineage>
        <taxon>Eukaryota</taxon>
        <taxon>Metazoa</taxon>
        <taxon>Ecdysozoa</taxon>
        <taxon>Arthropoda</taxon>
        <taxon>Crustacea</taxon>
        <taxon>Oligostraca</taxon>
        <taxon>Ostracoda</taxon>
        <taxon>Podocopa</taxon>
        <taxon>Podocopida</taxon>
        <taxon>Cypridocopina</taxon>
        <taxon>Cypridoidea</taxon>
        <taxon>Cyprididae</taxon>
        <taxon>Notodromas</taxon>
    </lineage>
</organism>
<accession>A0A7R9BT04</accession>
<evidence type="ECO:0000256" key="2">
    <source>
        <dbReference type="SAM" id="MobiDB-lite"/>
    </source>
</evidence>